<gene>
    <name evidence="1" type="ORF">GT019_10885</name>
</gene>
<evidence type="ECO:0000313" key="1">
    <source>
        <dbReference type="EMBL" id="NBD24374.1"/>
    </source>
</evidence>
<accession>A0ABW9XPQ2</accession>
<dbReference type="EMBL" id="JAAAMV010000006">
    <property type="protein sequence ID" value="NBD24374.1"/>
    <property type="molecule type" value="Genomic_DNA"/>
</dbReference>
<comment type="caution">
    <text evidence="1">The sequence shown here is derived from an EMBL/GenBank/DDBJ whole genome shotgun (WGS) entry which is preliminary data.</text>
</comment>
<dbReference type="Proteomes" id="UP000665561">
    <property type="component" value="Unassembled WGS sequence"/>
</dbReference>
<evidence type="ECO:0008006" key="3">
    <source>
        <dbReference type="Google" id="ProtNLM"/>
    </source>
</evidence>
<protein>
    <recommendedName>
        <fullName evidence="3">Cell shape determination protein CcmA</fullName>
    </recommendedName>
</protein>
<name>A0ABW9XPQ2_9BACL</name>
<dbReference type="RefSeq" id="WP_161743176.1">
    <property type="nucleotide sequence ID" value="NZ_JAAAMV010000006.1"/>
</dbReference>
<sequence length="223" mass="24219">MHATMKRNIRITGSGSTHGGSFHHVRIMGEAQIFGPLESDSMRSMGTIDVTGALKIGHYRQIGEAVVHGDLTGNQVDILGQLNISGSLRARTIRVRGQLDAHGECEAERFDSSGGFHIHGLLHAAEVDIRTWGPCRAKEIGGRRIRVRQSKWGGLKQLFSGPGDVTLTAELIEGEHVYLENTTADVVRGAHVTIGAGCRIGLVEYSKQLRRAGDAQIRAEVRI</sequence>
<reference evidence="1 2" key="1">
    <citation type="submission" date="2020-01" db="EMBL/GenBank/DDBJ databases">
        <title>Paenibacillus soybeanensis sp. nov. isolated from the nodules of soybean (Glycine max(L.) Merr).</title>
        <authorList>
            <person name="Wang H."/>
        </authorList>
    </citation>
    <scope>NUCLEOTIDE SEQUENCE [LARGE SCALE GENOMIC DNA]</scope>
    <source>
        <strain evidence="1 2">T1</strain>
    </source>
</reference>
<proteinExistence type="predicted"/>
<organism evidence="1 2">
    <name type="scientific">Paenibacillus glycinis</name>
    <dbReference type="NCBI Taxonomy" id="2697035"/>
    <lineage>
        <taxon>Bacteria</taxon>
        <taxon>Bacillati</taxon>
        <taxon>Bacillota</taxon>
        <taxon>Bacilli</taxon>
        <taxon>Bacillales</taxon>
        <taxon>Paenibacillaceae</taxon>
        <taxon>Paenibacillus</taxon>
    </lineage>
</organism>
<keyword evidence="2" id="KW-1185">Reference proteome</keyword>
<evidence type="ECO:0000313" key="2">
    <source>
        <dbReference type="Proteomes" id="UP000665561"/>
    </source>
</evidence>